<dbReference type="EMBL" id="PDJQ01000001">
    <property type="protein sequence ID" value="PFG73474.1"/>
    <property type="molecule type" value="Genomic_DNA"/>
</dbReference>
<proteinExistence type="predicted"/>
<protein>
    <submittedName>
        <fullName evidence="1">Uncharacterized protein</fullName>
    </submittedName>
</protein>
<name>A0A2A9HBY6_TEPT2</name>
<dbReference type="AlphaFoldDB" id="A0A2A9HBY6"/>
<gene>
    <name evidence="1" type="ORF">A9A59_0672</name>
</gene>
<keyword evidence="2" id="KW-1185">Reference proteome</keyword>
<evidence type="ECO:0000313" key="2">
    <source>
        <dbReference type="Proteomes" id="UP000223071"/>
    </source>
</evidence>
<dbReference type="RefSeq" id="WP_098502929.1">
    <property type="nucleotide sequence ID" value="NZ_PDJQ01000001.1"/>
</dbReference>
<dbReference type="Proteomes" id="UP000223071">
    <property type="component" value="Unassembled WGS sequence"/>
</dbReference>
<reference evidence="1 2" key="1">
    <citation type="submission" date="2017-09" db="EMBL/GenBank/DDBJ databases">
        <title>Sequencing the genomes of two abundant thermophiles in Great Basin hot springs: Thermocrinis jamiesonii and novel Chloroflexi Thermoflexus hugenholtzii.</title>
        <authorList>
            <person name="Hedlund B."/>
        </authorList>
    </citation>
    <scope>NUCLEOTIDE SEQUENCE [LARGE SCALE GENOMIC DNA]</scope>
    <source>
        <strain evidence="1 2">G233</strain>
    </source>
</reference>
<organism evidence="1 2">
    <name type="scientific">Tepidiforma thermophila (strain KCTC 52669 / CGMCC 1.13589 / G233)</name>
    <dbReference type="NCBI Taxonomy" id="2761530"/>
    <lineage>
        <taxon>Bacteria</taxon>
        <taxon>Bacillati</taxon>
        <taxon>Chloroflexota</taxon>
        <taxon>Tepidiformia</taxon>
        <taxon>Tepidiformales</taxon>
        <taxon>Tepidiformaceae</taxon>
        <taxon>Tepidiforma</taxon>
    </lineage>
</organism>
<accession>A0A2A9HBY6</accession>
<comment type="caution">
    <text evidence="1">The sequence shown here is derived from an EMBL/GenBank/DDBJ whole genome shotgun (WGS) entry which is preliminary data.</text>
</comment>
<evidence type="ECO:0000313" key="1">
    <source>
        <dbReference type="EMBL" id="PFG73474.1"/>
    </source>
</evidence>
<sequence length="100" mass="10666">MAAAQTGKRYVVPGGVAEFIVTKGGNGELRCGDVPMQIRGQEDPNVTVDTTGMETVQLGKRYRDEQTGIEVLVVKPGPCALNVDGRPMELLQPKVLPSAD</sequence>